<dbReference type="InterPro" id="IPR012677">
    <property type="entry name" value="Nucleotide-bd_a/b_plait_sf"/>
</dbReference>
<comment type="similarity">
    <text evidence="1">Belongs to the universal ribosomal protein uL23 family.</text>
</comment>
<keyword evidence="5" id="KW-0687">Ribonucleoprotein</keyword>
<keyword evidence="2" id="KW-0699">rRNA-binding</keyword>
<dbReference type="GO" id="GO:0003735">
    <property type="term" value="F:structural constituent of ribosome"/>
    <property type="evidence" value="ECO:0007669"/>
    <property type="project" value="InterPro"/>
</dbReference>
<dbReference type="AlphaFoldDB" id="A0A0F9PNX6"/>
<dbReference type="HAMAP" id="MF_01369_B">
    <property type="entry name" value="Ribosomal_uL23_B"/>
    <property type="match status" value="1"/>
</dbReference>
<dbReference type="FunFam" id="3.30.70.330:FF:000001">
    <property type="entry name" value="50S ribosomal protein L23"/>
    <property type="match status" value="1"/>
</dbReference>
<dbReference type="SUPFAM" id="SSF54189">
    <property type="entry name" value="Ribosomal proteins S24e, L23 and L15e"/>
    <property type="match status" value="1"/>
</dbReference>
<dbReference type="EMBL" id="LAZR01002731">
    <property type="protein sequence ID" value="KKN26287.1"/>
    <property type="molecule type" value="Genomic_DNA"/>
</dbReference>
<evidence type="ECO:0000256" key="2">
    <source>
        <dbReference type="ARBA" id="ARBA00022730"/>
    </source>
</evidence>
<dbReference type="PANTHER" id="PTHR11620">
    <property type="entry name" value="60S RIBOSOMAL PROTEIN L23A"/>
    <property type="match status" value="1"/>
</dbReference>
<evidence type="ECO:0000313" key="6">
    <source>
        <dbReference type="EMBL" id="KKN26287.1"/>
    </source>
</evidence>
<evidence type="ECO:0000256" key="1">
    <source>
        <dbReference type="ARBA" id="ARBA00006700"/>
    </source>
</evidence>
<sequence length="97" mass="10719">MNLERLTKIIVAPVVAEKATRVAEQNNQVVLKVLPNANKTEIKHAVEKMFNVKVAAVTTSNVKGKVKRTGRVMGKRSDWKKAYVTLVDGADINFLGE</sequence>
<dbReference type="NCBIfam" id="NF004359">
    <property type="entry name" value="PRK05738.1-3"/>
    <property type="match status" value="1"/>
</dbReference>
<organism evidence="6">
    <name type="scientific">marine sediment metagenome</name>
    <dbReference type="NCBI Taxonomy" id="412755"/>
    <lineage>
        <taxon>unclassified sequences</taxon>
        <taxon>metagenomes</taxon>
        <taxon>ecological metagenomes</taxon>
    </lineage>
</organism>
<dbReference type="InterPro" id="IPR013025">
    <property type="entry name" value="Ribosomal_uL23-like"/>
</dbReference>
<protein>
    <recommendedName>
        <fullName evidence="7">50S ribosomal protein L23</fullName>
    </recommendedName>
</protein>
<evidence type="ECO:0000256" key="4">
    <source>
        <dbReference type="ARBA" id="ARBA00022980"/>
    </source>
</evidence>
<accession>A0A0F9PNX6</accession>
<proteinExistence type="inferred from homology"/>
<keyword evidence="4" id="KW-0689">Ribosomal protein</keyword>
<dbReference type="GO" id="GO:1990904">
    <property type="term" value="C:ribonucleoprotein complex"/>
    <property type="evidence" value="ECO:0007669"/>
    <property type="project" value="UniProtKB-KW"/>
</dbReference>
<evidence type="ECO:0008006" key="7">
    <source>
        <dbReference type="Google" id="ProtNLM"/>
    </source>
</evidence>
<gene>
    <name evidence="6" type="ORF">LCGC14_0876070</name>
</gene>
<comment type="caution">
    <text evidence="6">The sequence shown here is derived from an EMBL/GenBank/DDBJ whole genome shotgun (WGS) entry which is preliminary data.</text>
</comment>
<dbReference type="GO" id="GO:0019843">
    <property type="term" value="F:rRNA binding"/>
    <property type="evidence" value="ECO:0007669"/>
    <property type="project" value="UniProtKB-KW"/>
</dbReference>
<dbReference type="GO" id="GO:0006412">
    <property type="term" value="P:translation"/>
    <property type="evidence" value="ECO:0007669"/>
    <property type="project" value="InterPro"/>
</dbReference>
<evidence type="ECO:0000256" key="3">
    <source>
        <dbReference type="ARBA" id="ARBA00022884"/>
    </source>
</evidence>
<dbReference type="InterPro" id="IPR012678">
    <property type="entry name" value="Ribosomal_uL23/eL15/eS24_sf"/>
</dbReference>
<dbReference type="GO" id="GO:0005840">
    <property type="term" value="C:ribosome"/>
    <property type="evidence" value="ECO:0007669"/>
    <property type="project" value="UniProtKB-KW"/>
</dbReference>
<dbReference type="Pfam" id="PF00276">
    <property type="entry name" value="Ribosomal_L23"/>
    <property type="match status" value="1"/>
</dbReference>
<evidence type="ECO:0000256" key="5">
    <source>
        <dbReference type="ARBA" id="ARBA00023274"/>
    </source>
</evidence>
<name>A0A0F9PNX6_9ZZZZ</name>
<dbReference type="Gene3D" id="3.30.70.330">
    <property type="match status" value="1"/>
</dbReference>
<keyword evidence="3" id="KW-0694">RNA-binding</keyword>
<reference evidence="6" key="1">
    <citation type="journal article" date="2015" name="Nature">
        <title>Complex archaea that bridge the gap between prokaryotes and eukaryotes.</title>
        <authorList>
            <person name="Spang A."/>
            <person name="Saw J.H."/>
            <person name="Jorgensen S.L."/>
            <person name="Zaremba-Niedzwiedzka K."/>
            <person name="Martijn J."/>
            <person name="Lind A.E."/>
            <person name="van Eijk R."/>
            <person name="Schleper C."/>
            <person name="Guy L."/>
            <person name="Ettema T.J."/>
        </authorList>
    </citation>
    <scope>NUCLEOTIDE SEQUENCE</scope>
</reference>
<dbReference type="NCBIfam" id="NF004363">
    <property type="entry name" value="PRK05738.2-4"/>
    <property type="match status" value="1"/>
</dbReference>